<evidence type="ECO:0000313" key="1">
    <source>
        <dbReference type="EMBL" id="BFH74819.1"/>
    </source>
</evidence>
<proteinExistence type="predicted"/>
<sequence>MIKMVDETEIQDFHDIIKLFKFSHEMIIPIKIIKDKRKFF</sequence>
<dbReference type="AlphaFoldDB" id="A0AAT9GV98"/>
<gene>
    <name evidence="1" type="ORF">SJAV_27630</name>
</gene>
<protein>
    <submittedName>
        <fullName evidence="1">Uncharacterized protein</fullName>
    </submittedName>
</protein>
<accession>A0AAT9GV98</accession>
<reference evidence="1" key="1">
    <citation type="submission" date="2024-03" db="EMBL/GenBank/DDBJ databases">
        <title>Complete genome sequence of Sulfurisphaera javensis strain KD-1.</title>
        <authorList>
            <person name="Sakai H."/>
            <person name="Nur N."/>
            <person name="Suwanto A."/>
            <person name="Kurosawa N."/>
        </authorList>
    </citation>
    <scope>NUCLEOTIDE SEQUENCE</scope>
    <source>
        <strain evidence="1">KD-1</strain>
    </source>
</reference>
<dbReference type="EMBL" id="AP031322">
    <property type="protein sequence ID" value="BFH74819.1"/>
    <property type="molecule type" value="Genomic_DNA"/>
</dbReference>
<organism evidence="1">
    <name type="scientific">Sulfurisphaera javensis</name>
    <dbReference type="NCBI Taxonomy" id="2049879"/>
    <lineage>
        <taxon>Archaea</taxon>
        <taxon>Thermoproteota</taxon>
        <taxon>Thermoprotei</taxon>
        <taxon>Sulfolobales</taxon>
        <taxon>Sulfolobaceae</taxon>
        <taxon>Sulfurisphaera</taxon>
    </lineage>
</organism>
<name>A0AAT9GV98_9CREN</name>
<dbReference type="KEGG" id="sjv:SJAV_27630"/>